<feature type="domain" description="Link" evidence="29">
    <location>
        <begin position="32"/>
        <end position="123"/>
    </location>
</feature>
<dbReference type="InterPro" id="IPR000538">
    <property type="entry name" value="Link_dom"/>
</dbReference>
<accession>A0A1A8BVQ7</accession>
<evidence type="ECO:0000256" key="25">
    <source>
        <dbReference type="SAM" id="Coils"/>
    </source>
</evidence>
<evidence type="ECO:0000256" key="21">
    <source>
        <dbReference type="ARBA" id="ARBA00031823"/>
    </source>
</evidence>
<proteinExistence type="predicted"/>
<evidence type="ECO:0000256" key="18">
    <source>
        <dbReference type="ARBA" id="ARBA00029917"/>
    </source>
</evidence>
<name>A0A1A8BVQ7_NOTKA</name>
<dbReference type="GO" id="GO:0007155">
    <property type="term" value="P:cell adhesion"/>
    <property type="evidence" value="ECO:0007669"/>
    <property type="project" value="UniProtKB-KW"/>
</dbReference>
<sequence>MWTFLLGVLVGLLASSRSDKLQVNSRGCSYAGVFMAEGIGRHTLDFETAKKVCEQLESEMASEEQVQEAYDRNMETCRNGWTSNESVAILRHTHHENCAKNMTGFIISPNRNLTELNDAYCYDEEAGPEKNCSKEFHSPRQMDLPAAANTTETDTAAPTQPKFTLDPETDPPMVEETDVDIIGGTTPAAPTASTGHTVGSEVTPEVHDEGKVTEEQYRAIHEFGSGQSTEEENSTVPDGLPEDSKSPSHETKNKNRIPDPVGAENDKQKSSDSSTWVVVVVVIVAIAVILLVCAAVVNRKSWFGKKKTLMITGKDGSEGNGTAAAVAVAASSPHNQEREQEMVTLMSKENIRENGNTEEFTVIKLEESPDKDQQA</sequence>
<keyword evidence="8 27" id="KW-0812">Transmembrane</keyword>
<dbReference type="GO" id="GO:0035692">
    <property type="term" value="C:macrophage migration inhibitory factor receptor complex"/>
    <property type="evidence" value="ECO:0007669"/>
    <property type="project" value="TreeGrafter"/>
</dbReference>
<keyword evidence="11" id="KW-0654">Proteoglycan</keyword>
<keyword evidence="5" id="KW-1003">Cell membrane</keyword>
<dbReference type="PANTHER" id="PTHR10225">
    <property type="entry name" value="HYALURONAN RECEPTOR"/>
    <property type="match status" value="1"/>
</dbReference>
<evidence type="ECO:0000256" key="12">
    <source>
        <dbReference type="ARBA" id="ARBA00022989"/>
    </source>
</evidence>
<keyword evidence="7" id="KW-0597">Phosphoprotein</keyword>
<comment type="subcellular location">
    <subcellularLocation>
        <location evidence="2">Cell membrane</location>
        <topology evidence="2">Single-pass type I membrane protein</topology>
    </subcellularLocation>
    <subcellularLocation>
        <location evidence="1">Cell projection</location>
        <location evidence="1">Microvillus</location>
    </subcellularLocation>
    <subcellularLocation>
        <location evidence="3">Secreted</location>
    </subcellularLocation>
</comment>
<feature type="compositionally biased region" description="Basic and acidic residues" evidence="26">
    <location>
        <begin position="242"/>
        <end position="257"/>
    </location>
</feature>
<evidence type="ECO:0000256" key="3">
    <source>
        <dbReference type="ARBA" id="ARBA00004613"/>
    </source>
</evidence>
<reference evidence="30" key="2">
    <citation type="submission" date="2016-06" db="EMBL/GenBank/DDBJ databases">
        <title>The genome of a short-lived fish provides insights into sex chromosome evolution and the genetic control of aging.</title>
        <authorList>
            <person name="Reichwald K."/>
            <person name="Felder M."/>
            <person name="Petzold A."/>
            <person name="Koch P."/>
            <person name="Groth M."/>
            <person name="Platzer M."/>
        </authorList>
    </citation>
    <scope>NUCLEOTIDE SEQUENCE</scope>
    <source>
        <tissue evidence="30">Brain</tissue>
    </source>
</reference>
<evidence type="ECO:0000256" key="22">
    <source>
        <dbReference type="ARBA" id="ARBA00032514"/>
    </source>
</evidence>
<dbReference type="Gene3D" id="3.10.100.10">
    <property type="entry name" value="Mannose-Binding Protein A, subunit A"/>
    <property type="match status" value="1"/>
</dbReference>
<keyword evidence="15" id="KW-0675">Receptor</keyword>
<feature type="coiled-coil region" evidence="25">
    <location>
        <begin position="46"/>
        <end position="73"/>
    </location>
</feature>
<evidence type="ECO:0000256" key="10">
    <source>
        <dbReference type="ARBA" id="ARBA00022889"/>
    </source>
</evidence>
<keyword evidence="17" id="KW-0966">Cell projection</keyword>
<feature type="disulfide bond" evidence="24">
    <location>
        <begin position="77"/>
        <end position="98"/>
    </location>
</feature>
<dbReference type="InterPro" id="IPR001231">
    <property type="entry name" value="CD44_antigen"/>
</dbReference>
<evidence type="ECO:0000256" key="28">
    <source>
        <dbReference type="SAM" id="SignalP"/>
    </source>
</evidence>
<evidence type="ECO:0000256" key="23">
    <source>
        <dbReference type="ARBA" id="ARBA00032917"/>
    </source>
</evidence>
<evidence type="ECO:0000256" key="20">
    <source>
        <dbReference type="ARBA" id="ARBA00031179"/>
    </source>
</evidence>
<keyword evidence="10" id="KW-0130">Cell adhesion</keyword>
<feature type="compositionally biased region" description="Low complexity" evidence="26">
    <location>
        <begin position="184"/>
        <end position="197"/>
    </location>
</feature>
<evidence type="ECO:0000256" key="4">
    <source>
        <dbReference type="ARBA" id="ARBA00020474"/>
    </source>
</evidence>
<evidence type="ECO:0000256" key="27">
    <source>
        <dbReference type="SAM" id="Phobius"/>
    </source>
</evidence>
<feature type="region of interest" description="Disordered" evidence="26">
    <location>
        <begin position="353"/>
        <end position="375"/>
    </location>
</feature>
<evidence type="ECO:0000259" key="29">
    <source>
        <dbReference type="PROSITE" id="PS50963"/>
    </source>
</evidence>
<dbReference type="GO" id="GO:0006954">
    <property type="term" value="P:inflammatory response"/>
    <property type="evidence" value="ECO:0007669"/>
    <property type="project" value="TreeGrafter"/>
</dbReference>
<dbReference type="GO" id="GO:0005902">
    <property type="term" value="C:microvillus"/>
    <property type="evidence" value="ECO:0007669"/>
    <property type="project" value="UniProtKB-SubCell"/>
</dbReference>
<keyword evidence="13 27" id="KW-0472">Membrane</keyword>
<evidence type="ECO:0000256" key="13">
    <source>
        <dbReference type="ARBA" id="ARBA00023136"/>
    </source>
</evidence>
<dbReference type="SMART" id="SM00445">
    <property type="entry name" value="LINK"/>
    <property type="match status" value="1"/>
</dbReference>
<dbReference type="GO" id="GO:0004896">
    <property type="term" value="F:cytokine receptor activity"/>
    <property type="evidence" value="ECO:0007669"/>
    <property type="project" value="TreeGrafter"/>
</dbReference>
<keyword evidence="6" id="KW-0964">Secreted</keyword>
<protein>
    <recommendedName>
        <fullName evidence="4">CD44 antigen</fullName>
    </recommendedName>
    <alternativeName>
        <fullName evidence="22">GP90 lymphocyte homing/adhesion receptor</fullName>
    </alternativeName>
    <alternativeName>
        <fullName evidence="21">HUTCH-I</fullName>
    </alternativeName>
    <alternativeName>
        <fullName evidence="23">Hermes antigen</fullName>
    </alternativeName>
    <alternativeName>
        <fullName evidence="20">Hyaluronate receptor</fullName>
    </alternativeName>
    <alternativeName>
        <fullName evidence="18">Phagocytic glycoprotein 1</fullName>
    </alternativeName>
    <alternativeName>
        <fullName evidence="19">Phagocytic glycoprotein I</fullName>
    </alternativeName>
</protein>
<evidence type="ECO:0000313" key="30">
    <source>
        <dbReference type="EMBL" id="SBP71319.1"/>
    </source>
</evidence>
<dbReference type="Pfam" id="PF00193">
    <property type="entry name" value="Xlink"/>
    <property type="match status" value="1"/>
</dbReference>
<dbReference type="GO" id="GO:0016323">
    <property type="term" value="C:basolateral plasma membrane"/>
    <property type="evidence" value="ECO:0007669"/>
    <property type="project" value="TreeGrafter"/>
</dbReference>
<dbReference type="PROSITE" id="PS50963">
    <property type="entry name" value="LINK_2"/>
    <property type="match status" value="1"/>
</dbReference>
<comment type="caution">
    <text evidence="24">Lacks conserved residue(s) required for the propagation of feature annotation.</text>
</comment>
<feature type="chain" id="PRO_5015055760" description="CD44 antigen" evidence="28">
    <location>
        <begin position="19"/>
        <end position="375"/>
    </location>
</feature>
<dbReference type="InterPro" id="IPR016187">
    <property type="entry name" value="CTDL_fold"/>
</dbReference>
<keyword evidence="16" id="KW-0325">Glycoprotein</keyword>
<organism evidence="30">
    <name type="scientific">Nothobranchius kadleci</name>
    <name type="common">African annual killifish</name>
    <dbReference type="NCBI Taxonomy" id="1051664"/>
    <lineage>
        <taxon>Eukaryota</taxon>
        <taxon>Metazoa</taxon>
        <taxon>Chordata</taxon>
        <taxon>Craniata</taxon>
        <taxon>Vertebrata</taxon>
        <taxon>Euteleostomi</taxon>
        <taxon>Actinopterygii</taxon>
        <taxon>Neopterygii</taxon>
        <taxon>Teleostei</taxon>
        <taxon>Neoteleostei</taxon>
        <taxon>Acanthomorphata</taxon>
        <taxon>Ovalentaria</taxon>
        <taxon>Atherinomorphae</taxon>
        <taxon>Cyprinodontiformes</taxon>
        <taxon>Nothobranchiidae</taxon>
        <taxon>Nothobranchius</taxon>
    </lineage>
</organism>
<dbReference type="AlphaFoldDB" id="A0A1A8BVQ7"/>
<reference evidence="30" key="1">
    <citation type="submission" date="2016-05" db="EMBL/GenBank/DDBJ databases">
        <authorList>
            <person name="Lavstsen T."/>
            <person name="Jespersen J.S."/>
        </authorList>
    </citation>
    <scope>NUCLEOTIDE SEQUENCE</scope>
    <source>
        <tissue evidence="30">Brain</tissue>
    </source>
</reference>
<gene>
    <name evidence="30" type="primary">CD44</name>
</gene>
<dbReference type="EMBL" id="HAEA01008691">
    <property type="protein sequence ID" value="SBQ37171.1"/>
    <property type="molecule type" value="Transcribed_RNA"/>
</dbReference>
<feature type="signal peptide" evidence="28">
    <location>
        <begin position="1"/>
        <end position="18"/>
    </location>
</feature>
<evidence type="ECO:0000256" key="16">
    <source>
        <dbReference type="ARBA" id="ARBA00023180"/>
    </source>
</evidence>
<feature type="compositionally biased region" description="Low complexity" evidence="26">
    <location>
        <begin position="149"/>
        <end position="159"/>
    </location>
</feature>
<keyword evidence="14 24" id="KW-1015">Disulfide bond</keyword>
<dbReference type="SUPFAM" id="SSF56436">
    <property type="entry name" value="C-type lectin-like"/>
    <property type="match status" value="1"/>
</dbReference>
<evidence type="ECO:0000256" key="14">
    <source>
        <dbReference type="ARBA" id="ARBA00023157"/>
    </source>
</evidence>
<evidence type="ECO:0000256" key="6">
    <source>
        <dbReference type="ARBA" id="ARBA00022525"/>
    </source>
</evidence>
<evidence type="ECO:0000256" key="11">
    <source>
        <dbReference type="ARBA" id="ARBA00022974"/>
    </source>
</evidence>
<keyword evidence="12 27" id="KW-1133">Transmembrane helix</keyword>
<feature type="region of interest" description="Disordered" evidence="26">
    <location>
        <begin position="222"/>
        <end position="270"/>
    </location>
</feature>
<dbReference type="EMBL" id="HADZ01007378">
    <property type="protein sequence ID" value="SBP71319.1"/>
    <property type="molecule type" value="Transcribed_RNA"/>
</dbReference>
<dbReference type="InterPro" id="IPR016186">
    <property type="entry name" value="C-type_lectin-like/link_sf"/>
</dbReference>
<feature type="region of interest" description="Disordered" evidence="26">
    <location>
        <begin position="149"/>
        <end position="172"/>
    </location>
</feature>
<evidence type="ECO:0000256" key="24">
    <source>
        <dbReference type="PROSITE-ProRule" id="PRU00323"/>
    </source>
</evidence>
<dbReference type="InterPro" id="IPR043210">
    <property type="entry name" value="CD44_antigen-like"/>
</dbReference>
<evidence type="ECO:0000256" key="19">
    <source>
        <dbReference type="ARBA" id="ARBA00029928"/>
    </source>
</evidence>
<dbReference type="GO" id="GO:0005540">
    <property type="term" value="F:hyaluronic acid binding"/>
    <property type="evidence" value="ECO:0007669"/>
    <property type="project" value="InterPro"/>
</dbReference>
<evidence type="ECO:0000256" key="26">
    <source>
        <dbReference type="SAM" id="MobiDB-lite"/>
    </source>
</evidence>
<dbReference type="PRINTS" id="PR00658">
    <property type="entry name" value="CD44"/>
</dbReference>
<feature type="region of interest" description="Disordered" evidence="26">
    <location>
        <begin position="184"/>
        <end position="209"/>
    </location>
</feature>
<evidence type="ECO:0000256" key="8">
    <source>
        <dbReference type="ARBA" id="ARBA00022692"/>
    </source>
</evidence>
<dbReference type="PANTHER" id="PTHR10225:SF6">
    <property type="entry name" value="CD44 ANTIGEN"/>
    <property type="match status" value="1"/>
</dbReference>
<evidence type="ECO:0000256" key="2">
    <source>
        <dbReference type="ARBA" id="ARBA00004251"/>
    </source>
</evidence>
<evidence type="ECO:0000256" key="15">
    <source>
        <dbReference type="ARBA" id="ARBA00023170"/>
    </source>
</evidence>
<dbReference type="GO" id="GO:0070374">
    <property type="term" value="P:positive regulation of ERK1 and ERK2 cascade"/>
    <property type="evidence" value="ECO:0007669"/>
    <property type="project" value="TreeGrafter"/>
</dbReference>
<dbReference type="GO" id="GO:0005576">
    <property type="term" value="C:extracellular region"/>
    <property type="evidence" value="ECO:0007669"/>
    <property type="project" value="UniProtKB-SubCell"/>
</dbReference>
<evidence type="ECO:0000256" key="9">
    <source>
        <dbReference type="ARBA" id="ARBA00022729"/>
    </source>
</evidence>
<keyword evidence="9 28" id="KW-0732">Signal</keyword>
<feature type="compositionally biased region" description="Basic and acidic residues" evidence="26">
    <location>
        <begin position="364"/>
        <end position="375"/>
    </location>
</feature>
<evidence type="ECO:0000256" key="7">
    <source>
        <dbReference type="ARBA" id="ARBA00022553"/>
    </source>
</evidence>
<keyword evidence="25" id="KW-0175">Coiled coil</keyword>
<feature type="transmembrane region" description="Helical" evidence="27">
    <location>
        <begin position="276"/>
        <end position="297"/>
    </location>
</feature>
<evidence type="ECO:0000256" key="1">
    <source>
        <dbReference type="ARBA" id="ARBA00004105"/>
    </source>
</evidence>
<evidence type="ECO:0000256" key="17">
    <source>
        <dbReference type="ARBA" id="ARBA00023273"/>
    </source>
</evidence>
<evidence type="ECO:0000256" key="5">
    <source>
        <dbReference type="ARBA" id="ARBA00022475"/>
    </source>
</evidence>